<protein>
    <submittedName>
        <fullName evidence="1">Uncharacterized protein</fullName>
    </submittedName>
</protein>
<evidence type="ECO:0000313" key="2">
    <source>
        <dbReference type="Proteomes" id="UP000183995"/>
    </source>
</evidence>
<accession>A0A1M5VH49</accession>
<dbReference type="STRING" id="1123282.SAMN02745823_00814"/>
<sequence length="80" mass="9151">MAVAKPVADALDRAEAAVKEAIELSLNEIREESNNEKEYIDLWVSCCKRIGTHFQSEADRTGNRQLARYIRRNLTKAIFL</sequence>
<name>A0A1M5VH49_9FIRM</name>
<proteinExistence type="predicted"/>
<keyword evidence="2" id="KW-1185">Reference proteome</keyword>
<dbReference type="AlphaFoldDB" id="A0A1M5VH49"/>
<dbReference type="RefSeq" id="WP_073076382.1">
    <property type="nucleotide sequence ID" value="NZ_FQXV01000002.1"/>
</dbReference>
<evidence type="ECO:0000313" key="1">
    <source>
        <dbReference type="EMBL" id="SHH74253.1"/>
    </source>
</evidence>
<dbReference type="EMBL" id="FQXV01000002">
    <property type="protein sequence ID" value="SHH74253.1"/>
    <property type="molecule type" value="Genomic_DNA"/>
</dbReference>
<organism evidence="1 2">
    <name type="scientific">Sporobacter termitidis DSM 10068</name>
    <dbReference type="NCBI Taxonomy" id="1123282"/>
    <lineage>
        <taxon>Bacteria</taxon>
        <taxon>Bacillati</taxon>
        <taxon>Bacillota</taxon>
        <taxon>Clostridia</taxon>
        <taxon>Eubacteriales</taxon>
        <taxon>Oscillospiraceae</taxon>
        <taxon>Sporobacter</taxon>
    </lineage>
</organism>
<dbReference type="Proteomes" id="UP000183995">
    <property type="component" value="Unassembled WGS sequence"/>
</dbReference>
<gene>
    <name evidence="1" type="ORF">SAMN02745823_00814</name>
</gene>
<reference evidence="1 2" key="1">
    <citation type="submission" date="2016-11" db="EMBL/GenBank/DDBJ databases">
        <authorList>
            <person name="Jaros S."/>
            <person name="Januszkiewicz K."/>
            <person name="Wedrychowicz H."/>
        </authorList>
    </citation>
    <scope>NUCLEOTIDE SEQUENCE [LARGE SCALE GENOMIC DNA]</scope>
    <source>
        <strain evidence="1 2">DSM 10068</strain>
    </source>
</reference>